<evidence type="ECO:0000259" key="2">
    <source>
        <dbReference type="PROSITE" id="PS51677"/>
    </source>
</evidence>
<dbReference type="PANTHER" id="PTHR34216">
    <property type="match status" value="1"/>
</dbReference>
<keyword evidence="4" id="KW-1185">Reference proteome</keyword>
<reference evidence="3 4" key="1">
    <citation type="submission" date="2021-06" db="EMBL/GenBank/DDBJ databases">
        <title>Bacillus sp. RD4P76, an endophyte from a halophyte.</title>
        <authorList>
            <person name="Sun J.-Q."/>
        </authorList>
    </citation>
    <scope>NUCLEOTIDE SEQUENCE [LARGE SCALE GENOMIC DNA]</scope>
    <source>
        <strain evidence="3 4">CGMCC 1.15917</strain>
    </source>
</reference>
<keyword evidence="1" id="KW-1133">Transmembrane helix</keyword>
<feature type="domain" description="NodB homology" evidence="2">
    <location>
        <begin position="140"/>
        <end position="312"/>
    </location>
</feature>
<dbReference type="RefSeq" id="WP_217065463.1">
    <property type="nucleotide sequence ID" value="NZ_JAHQCS010000076.1"/>
</dbReference>
<name>A0ABS6JFE0_9BACI</name>
<feature type="transmembrane region" description="Helical" evidence="1">
    <location>
        <begin position="7"/>
        <end position="26"/>
    </location>
</feature>
<proteinExistence type="predicted"/>
<dbReference type="InterPro" id="IPR002509">
    <property type="entry name" value="NODB_dom"/>
</dbReference>
<evidence type="ECO:0000256" key="1">
    <source>
        <dbReference type="SAM" id="Phobius"/>
    </source>
</evidence>
<dbReference type="PROSITE" id="PS51677">
    <property type="entry name" value="NODB"/>
    <property type="match status" value="1"/>
</dbReference>
<evidence type="ECO:0000313" key="4">
    <source>
        <dbReference type="Proteomes" id="UP000784880"/>
    </source>
</evidence>
<organism evidence="3 4">
    <name type="scientific">Evansella tamaricis</name>
    <dbReference type="NCBI Taxonomy" id="2069301"/>
    <lineage>
        <taxon>Bacteria</taxon>
        <taxon>Bacillati</taxon>
        <taxon>Bacillota</taxon>
        <taxon>Bacilli</taxon>
        <taxon>Bacillales</taxon>
        <taxon>Bacillaceae</taxon>
        <taxon>Evansella</taxon>
    </lineage>
</organism>
<dbReference type="CDD" id="cd10966">
    <property type="entry name" value="CE4_yadE_5s"/>
    <property type="match status" value="1"/>
</dbReference>
<evidence type="ECO:0000313" key="3">
    <source>
        <dbReference type="EMBL" id="MBU9711532.1"/>
    </source>
</evidence>
<keyword evidence="1" id="KW-0812">Transmembrane</keyword>
<dbReference type="EMBL" id="JAHQCS010000076">
    <property type="protein sequence ID" value="MBU9711532.1"/>
    <property type="molecule type" value="Genomic_DNA"/>
</dbReference>
<sequence>MKRIFSNMTFTISFIVISTIVVRFYFSDFAEALASEPDFFPPDEVLPIASCQEWTENVRNFDVTDEEKAEQITVLMYHRIIDDEDIEEFHFDDNGNLFSTILVKSEFEKQMDLLLEHDYTTLTSLELQLFLMGQLDVPKNSIVLTFDDGFKDNYNEAYPILKEHGFTALNFMITSAISLNDRKYKANEFQYLSVSDIESSCDVFEFQSHTYNFHQRTFNQAAFMEFKPREEILEDLEKSITNLANQNRSFAYPYGAYKDESIEILEEAGFEMAFTVEYRDAVPGDSLYEIPRKEVYSDTTLDVFKEKINLKD</sequence>
<dbReference type="InterPro" id="IPR051398">
    <property type="entry name" value="Polysacch_Deacetylase"/>
</dbReference>
<protein>
    <submittedName>
        <fullName evidence="3">Polysaccharide deacetylase family protein</fullName>
    </submittedName>
</protein>
<dbReference type="Pfam" id="PF01522">
    <property type="entry name" value="Polysacc_deac_1"/>
    <property type="match status" value="1"/>
</dbReference>
<accession>A0ABS6JFE0</accession>
<gene>
    <name evidence="3" type="ORF">KS419_07275</name>
</gene>
<dbReference type="Proteomes" id="UP000784880">
    <property type="component" value="Unassembled WGS sequence"/>
</dbReference>
<comment type="caution">
    <text evidence="3">The sequence shown here is derived from an EMBL/GenBank/DDBJ whole genome shotgun (WGS) entry which is preliminary data.</text>
</comment>
<keyword evidence="1" id="KW-0472">Membrane</keyword>
<dbReference type="PANTHER" id="PTHR34216:SF3">
    <property type="entry name" value="POLY-BETA-1,6-N-ACETYL-D-GLUCOSAMINE N-DEACETYLASE"/>
    <property type="match status" value="1"/>
</dbReference>